<dbReference type="FunFam" id="3.30.160.60:FF:000260">
    <property type="entry name" value="Spalt-like transcription factor 1"/>
    <property type="match status" value="1"/>
</dbReference>
<dbReference type="FunFam" id="3.30.160.60:FF:000100">
    <property type="entry name" value="Zinc finger 45-like"/>
    <property type="match status" value="1"/>
</dbReference>
<evidence type="ECO:0000256" key="11">
    <source>
        <dbReference type="SAM" id="MobiDB-lite"/>
    </source>
</evidence>
<dbReference type="InterPro" id="IPR036236">
    <property type="entry name" value="Znf_C2H2_sf"/>
</dbReference>
<dbReference type="PROSITE" id="PS50157">
    <property type="entry name" value="ZINC_FINGER_C2H2_2"/>
    <property type="match status" value="14"/>
</dbReference>
<feature type="domain" description="C2H2-type" evidence="12">
    <location>
        <begin position="570"/>
        <end position="597"/>
    </location>
</feature>
<feature type="compositionally biased region" description="Basic and acidic residues" evidence="11">
    <location>
        <begin position="232"/>
        <end position="241"/>
    </location>
</feature>
<feature type="domain" description="C2H2-type" evidence="12">
    <location>
        <begin position="317"/>
        <end position="344"/>
    </location>
</feature>
<comment type="caution">
    <text evidence="13">The sequence shown here is derived from an EMBL/GenBank/DDBJ whole genome shotgun (WGS) entry which is preliminary data.</text>
</comment>
<evidence type="ECO:0000256" key="4">
    <source>
        <dbReference type="ARBA" id="ARBA00022771"/>
    </source>
</evidence>
<dbReference type="GO" id="GO:0005634">
    <property type="term" value="C:nucleus"/>
    <property type="evidence" value="ECO:0007669"/>
    <property type="project" value="UniProtKB-SubCell"/>
</dbReference>
<feature type="domain" description="C2H2-type" evidence="12">
    <location>
        <begin position="1067"/>
        <end position="1090"/>
    </location>
</feature>
<dbReference type="Gene3D" id="3.30.160.60">
    <property type="entry name" value="Classic Zinc Finger"/>
    <property type="match status" value="8"/>
</dbReference>
<feature type="compositionally biased region" description="Basic residues" evidence="11">
    <location>
        <begin position="701"/>
        <end position="710"/>
    </location>
</feature>
<dbReference type="SMART" id="SM00355">
    <property type="entry name" value="ZnF_C2H2"/>
    <property type="match status" value="15"/>
</dbReference>
<evidence type="ECO:0000256" key="9">
    <source>
        <dbReference type="ARBA" id="ARBA00023242"/>
    </source>
</evidence>
<keyword evidence="3" id="KW-0677">Repeat</keyword>
<evidence type="ECO:0000256" key="2">
    <source>
        <dbReference type="ARBA" id="ARBA00022723"/>
    </source>
</evidence>
<evidence type="ECO:0000256" key="7">
    <source>
        <dbReference type="ARBA" id="ARBA00023125"/>
    </source>
</evidence>
<feature type="region of interest" description="Disordered" evidence="11">
    <location>
        <begin position="694"/>
        <end position="775"/>
    </location>
</feature>
<dbReference type="Pfam" id="PF00096">
    <property type="entry name" value="zf-C2H2"/>
    <property type="match status" value="6"/>
</dbReference>
<feature type="region of interest" description="Disordered" evidence="11">
    <location>
        <begin position="790"/>
        <end position="818"/>
    </location>
</feature>
<dbReference type="EMBL" id="JBDJPC010000007">
    <property type="protein sequence ID" value="KAL1494605.1"/>
    <property type="molecule type" value="Genomic_DNA"/>
</dbReference>
<evidence type="ECO:0000256" key="1">
    <source>
        <dbReference type="ARBA" id="ARBA00004123"/>
    </source>
</evidence>
<keyword evidence="6" id="KW-0805">Transcription regulation</keyword>
<dbReference type="Pfam" id="PF13912">
    <property type="entry name" value="zf-C2H2_6"/>
    <property type="match status" value="2"/>
</dbReference>
<evidence type="ECO:0000256" key="3">
    <source>
        <dbReference type="ARBA" id="ARBA00022737"/>
    </source>
</evidence>
<dbReference type="GO" id="GO:0000122">
    <property type="term" value="P:negative regulation of transcription by RNA polymerase II"/>
    <property type="evidence" value="ECO:0007669"/>
    <property type="project" value="UniProtKB-ARBA"/>
</dbReference>
<proteinExistence type="predicted"/>
<feature type="domain" description="C2H2-type" evidence="12">
    <location>
        <begin position="513"/>
        <end position="540"/>
    </location>
</feature>
<evidence type="ECO:0000313" key="14">
    <source>
        <dbReference type="Proteomes" id="UP001566132"/>
    </source>
</evidence>
<feature type="region of interest" description="Disordered" evidence="11">
    <location>
        <begin position="229"/>
        <end position="252"/>
    </location>
</feature>
<feature type="compositionally biased region" description="Low complexity" evidence="11">
    <location>
        <begin position="761"/>
        <end position="775"/>
    </location>
</feature>
<evidence type="ECO:0000313" key="13">
    <source>
        <dbReference type="EMBL" id="KAL1494605.1"/>
    </source>
</evidence>
<reference evidence="13 14" key="1">
    <citation type="submission" date="2024-05" db="EMBL/GenBank/DDBJ databases">
        <title>Genetic variation in Jamaican populations of the coffee berry borer (Hypothenemus hampei).</title>
        <authorList>
            <person name="Errbii M."/>
            <person name="Myrie A."/>
        </authorList>
    </citation>
    <scope>NUCLEOTIDE SEQUENCE [LARGE SCALE GENOMIC DNA]</scope>
    <source>
        <strain evidence="13">JA-Hopewell-2020-01-JO</strain>
        <tissue evidence="13">Whole body</tissue>
    </source>
</reference>
<feature type="compositionally biased region" description="Acidic residues" evidence="11">
    <location>
        <begin position="735"/>
        <end position="749"/>
    </location>
</feature>
<evidence type="ECO:0000256" key="6">
    <source>
        <dbReference type="ARBA" id="ARBA00023015"/>
    </source>
</evidence>
<evidence type="ECO:0000256" key="5">
    <source>
        <dbReference type="ARBA" id="ARBA00022833"/>
    </source>
</evidence>
<dbReference type="PROSITE" id="PS00028">
    <property type="entry name" value="ZINC_FINGER_C2H2_1"/>
    <property type="match status" value="14"/>
</dbReference>
<evidence type="ECO:0000256" key="10">
    <source>
        <dbReference type="PROSITE-ProRule" id="PRU00042"/>
    </source>
</evidence>
<feature type="compositionally biased region" description="Basic and acidic residues" evidence="11">
    <location>
        <begin position="723"/>
        <end position="734"/>
    </location>
</feature>
<feature type="domain" description="C2H2-type" evidence="12">
    <location>
        <begin position="598"/>
        <end position="625"/>
    </location>
</feature>
<keyword evidence="5" id="KW-0862">Zinc</keyword>
<dbReference type="Proteomes" id="UP001566132">
    <property type="component" value="Unassembled WGS sequence"/>
</dbReference>
<dbReference type="SUPFAM" id="SSF57667">
    <property type="entry name" value="beta-beta-alpha zinc fingers"/>
    <property type="match status" value="8"/>
</dbReference>
<dbReference type="InterPro" id="IPR050826">
    <property type="entry name" value="Krueppel_C2H2_ZnFinger"/>
</dbReference>
<feature type="region of interest" description="Disordered" evidence="11">
    <location>
        <begin position="1014"/>
        <end position="1036"/>
    </location>
</feature>
<evidence type="ECO:0000256" key="8">
    <source>
        <dbReference type="ARBA" id="ARBA00023163"/>
    </source>
</evidence>
<feature type="compositionally biased region" description="Basic residues" evidence="11">
    <location>
        <begin position="242"/>
        <end position="252"/>
    </location>
</feature>
<keyword evidence="9" id="KW-0539">Nucleus</keyword>
<feature type="domain" description="C2H2-type" evidence="12">
    <location>
        <begin position="485"/>
        <end position="512"/>
    </location>
</feature>
<keyword evidence="14" id="KW-1185">Reference proteome</keyword>
<feature type="domain" description="C2H2-type" evidence="12">
    <location>
        <begin position="540"/>
        <end position="567"/>
    </location>
</feature>
<dbReference type="GO" id="GO:0003677">
    <property type="term" value="F:DNA binding"/>
    <property type="evidence" value="ECO:0007669"/>
    <property type="project" value="UniProtKB-KW"/>
</dbReference>
<keyword evidence="4 10" id="KW-0863">Zinc-finger</keyword>
<feature type="domain" description="C2H2-type" evidence="12">
    <location>
        <begin position="194"/>
        <end position="217"/>
    </location>
</feature>
<feature type="domain" description="C2H2-type" evidence="12">
    <location>
        <begin position="428"/>
        <end position="455"/>
    </location>
</feature>
<feature type="domain" description="C2H2-type" evidence="12">
    <location>
        <begin position="345"/>
        <end position="373"/>
    </location>
</feature>
<feature type="domain" description="C2H2-type" evidence="12">
    <location>
        <begin position="393"/>
        <end position="420"/>
    </location>
</feature>
<accession>A0ABD1ELQ4</accession>
<dbReference type="AlphaFoldDB" id="A0ABD1ELQ4"/>
<dbReference type="InterPro" id="IPR013087">
    <property type="entry name" value="Znf_C2H2_type"/>
</dbReference>
<gene>
    <name evidence="13" type="ORF">ABEB36_010177</name>
</gene>
<name>A0ABD1ELQ4_HYPHA</name>
<organism evidence="13 14">
    <name type="scientific">Hypothenemus hampei</name>
    <name type="common">Coffee berry borer</name>
    <dbReference type="NCBI Taxonomy" id="57062"/>
    <lineage>
        <taxon>Eukaryota</taxon>
        <taxon>Metazoa</taxon>
        <taxon>Ecdysozoa</taxon>
        <taxon>Arthropoda</taxon>
        <taxon>Hexapoda</taxon>
        <taxon>Insecta</taxon>
        <taxon>Pterygota</taxon>
        <taxon>Neoptera</taxon>
        <taxon>Endopterygota</taxon>
        <taxon>Coleoptera</taxon>
        <taxon>Polyphaga</taxon>
        <taxon>Cucujiformia</taxon>
        <taxon>Curculionidae</taxon>
        <taxon>Scolytinae</taxon>
        <taxon>Hypothenemus</taxon>
    </lineage>
</organism>
<feature type="compositionally biased region" description="Polar residues" evidence="11">
    <location>
        <begin position="790"/>
        <end position="802"/>
    </location>
</feature>
<dbReference type="GO" id="GO:0008270">
    <property type="term" value="F:zinc ion binding"/>
    <property type="evidence" value="ECO:0007669"/>
    <property type="project" value="UniProtKB-KW"/>
</dbReference>
<dbReference type="FunFam" id="3.30.160.60:FF:000065">
    <property type="entry name" value="B-cell CLL/lymphoma 6, member B"/>
    <property type="match status" value="1"/>
</dbReference>
<dbReference type="FunFam" id="3.30.160.60:FF:000325">
    <property type="entry name" value="ZFP90 zinc finger protein"/>
    <property type="match status" value="1"/>
</dbReference>
<keyword evidence="8" id="KW-0804">Transcription</keyword>
<dbReference type="FunFam" id="3.30.160.60:FF:001465">
    <property type="entry name" value="Zinc finger protein 560"/>
    <property type="match status" value="1"/>
</dbReference>
<evidence type="ECO:0000259" key="12">
    <source>
        <dbReference type="PROSITE" id="PS50157"/>
    </source>
</evidence>
<feature type="domain" description="C2H2-type" evidence="12">
    <location>
        <begin position="456"/>
        <end position="484"/>
    </location>
</feature>
<keyword evidence="7" id="KW-0238">DNA-binding</keyword>
<feature type="domain" description="C2H2-type" evidence="12">
    <location>
        <begin position="166"/>
        <end position="193"/>
    </location>
</feature>
<keyword evidence="2" id="KW-0479">Metal-binding</keyword>
<dbReference type="PANTHER" id="PTHR24377">
    <property type="entry name" value="IP01015P-RELATED"/>
    <property type="match status" value="1"/>
</dbReference>
<feature type="domain" description="C2H2-type" evidence="12">
    <location>
        <begin position="626"/>
        <end position="654"/>
    </location>
</feature>
<sequence length="1090" mass="124043">MENAEFNLTWEDATTVVQSEEVITSMENEIIQEQSEEFITEVQDEFVDDVVTEELVEEVGVVEEEVVDNSGVSQDVSLEEQQEESGLVYLSDGNVLVMHDENQETFTQDQLMTVTEEVITDQWDENCPEEIIVGSEEAISATGSQPLEDDIPLPTDQDEYTAARPYPCDFCSRRFRKKANLMNHMVAHQTDRPHGCNLCGVRYMRKADLMNHLKSHAFIPDTQQIEEEENALDDHSFATDKPRRKAKAYGKRKAKRSIKEEYDNMFTTGGAGSSSTHYVYQEEEIKYIDNDVENNAGYLSSSQEDSKYPVTDPRKPFVCQHCGVAFAREKALASHSRIHGGDSPFECQKCGEMFWDISLMQEHARTKHGGLEDFDDDEDDDYSDSEETKYGTFYCTTCGLSFHRQDNLRRHQRIHIKEEYVNEHELGHICNVCGESFPEALDLLAHAEIHARGAEYRCMLCGEICIDENTLANHVQGEHKNLPPHTCALCGRTCKDSRTLLKHSWEHSKEKTFGCTKCSKTFHNKARLKRHMLSHRNKVVPCNVCGEDFPDGRSLMNHRHSHSSVSGRQFPCKECGKTFGSRSSQQIHIRIHTGERPYGCRFCWKAFADGGTLRKHERVHTGEKPYACVVCPRAFNQRVVLREHIRSHHSGPDPKYSHSMTPYCCAVCSDMFATSQDLILHLIHHCDLNTAMKRQPQVGPRKYKRRRKLKPHELDSLAANNQIDRERYSSRNDDIVEQDLTDTISEDERELPRRSRRTLSRKASSSSPKTSLSESMSDIYNSFHTIENTDSMAVPKSPNSKAKLSKKIKSENASVPSRPKMIHTQKTRVAVETGEDGRVRHRTRTLVTRTQPAEIKSATGERIRPRTKNVSYHVLNPEKLPLATFPNADQTQEAVDNLLKETGGETTNGDVISEQIVEPTPEVAREQTVESEIAVPIGIVEVRTRRNSARISRNVIGPGSKVRLVKEGMVVSKVKRNSESQNEPESILPDIQETEQIYIKEELLHSTQHEDFIESNEGNQNNSSYDGQEEFPEKSSYKVKQEVPDPSALHELAEISMRHASNVTTMFKCEMCDEVFSDRAQLLVHVPVHI</sequence>
<protein>
    <recommendedName>
        <fullName evidence="12">C2H2-type domain-containing protein</fullName>
    </recommendedName>
</protein>
<feature type="compositionally biased region" description="Polar residues" evidence="11">
    <location>
        <begin position="1016"/>
        <end position="1026"/>
    </location>
</feature>
<comment type="subcellular location">
    <subcellularLocation>
        <location evidence="1">Nucleus</location>
    </subcellularLocation>
</comment>